<reference evidence="1 2" key="1">
    <citation type="journal article" date="2017" name="Int. J. Parasitol.">
        <title>The genome of the protozoan parasite Cystoisospora suis and a reverse vaccinology approach to identify vaccine candidates.</title>
        <authorList>
            <person name="Palmieri N."/>
            <person name="Shrestha A."/>
            <person name="Ruttkowski B."/>
            <person name="Beck T."/>
            <person name="Vogl C."/>
            <person name="Tomley F."/>
            <person name="Blake D.P."/>
            <person name="Joachim A."/>
        </authorList>
    </citation>
    <scope>NUCLEOTIDE SEQUENCE [LARGE SCALE GENOMIC DNA]</scope>
    <source>
        <strain evidence="1 2">Wien I</strain>
    </source>
</reference>
<proteinExistence type="predicted"/>
<gene>
    <name evidence="1" type="ORF">CSUI_010796</name>
</gene>
<dbReference type="VEuPathDB" id="ToxoDB:CSUI_010796"/>
<sequence>SSSFSRVSSLTSRKLKSFDRLRGFVPALQLPKNDESYNPSPVDHERALLISAVRTLEEQEALQKSQATKQQTSHASSLYTRDLRDLENLLLEKKSEMDAQKGDFSRYTRPVNAALTDIGLSPDTVLQLSSKQKQ</sequence>
<feature type="non-terminal residue" evidence="1">
    <location>
        <position position="134"/>
    </location>
</feature>
<name>A0A2C6KG88_9APIC</name>
<dbReference type="Proteomes" id="UP000221165">
    <property type="component" value="Unassembled WGS sequence"/>
</dbReference>
<organism evidence="1 2">
    <name type="scientific">Cystoisospora suis</name>
    <dbReference type="NCBI Taxonomy" id="483139"/>
    <lineage>
        <taxon>Eukaryota</taxon>
        <taxon>Sar</taxon>
        <taxon>Alveolata</taxon>
        <taxon>Apicomplexa</taxon>
        <taxon>Conoidasida</taxon>
        <taxon>Coccidia</taxon>
        <taxon>Eucoccidiorida</taxon>
        <taxon>Eimeriorina</taxon>
        <taxon>Sarcocystidae</taxon>
        <taxon>Cystoisospora</taxon>
    </lineage>
</organism>
<dbReference type="AlphaFoldDB" id="A0A2C6KG88"/>
<evidence type="ECO:0000313" key="2">
    <source>
        <dbReference type="Proteomes" id="UP000221165"/>
    </source>
</evidence>
<evidence type="ECO:0000313" key="1">
    <source>
        <dbReference type="EMBL" id="PHJ15393.1"/>
    </source>
</evidence>
<accession>A0A2C6KG88</accession>
<comment type="caution">
    <text evidence="1">The sequence shown here is derived from an EMBL/GenBank/DDBJ whole genome shotgun (WGS) entry which is preliminary data.</text>
</comment>
<feature type="non-terminal residue" evidence="1">
    <location>
        <position position="1"/>
    </location>
</feature>
<keyword evidence="2" id="KW-1185">Reference proteome</keyword>
<dbReference type="RefSeq" id="XP_067917127.1">
    <property type="nucleotide sequence ID" value="XM_068070897.1"/>
</dbReference>
<dbReference type="EMBL" id="MIGC01008331">
    <property type="protein sequence ID" value="PHJ15393.1"/>
    <property type="molecule type" value="Genomic_DNA"/>
</dbReference>
<dbReference type="GeneID" id="94434108"/>
<protein>
    <submittedName>
        <fullName evidence="1">Nop53 (60s ribosomal biogenesis) protein</fullName>
    </submittedName>
</protein>